<feature type="region of interest" description="Disordered" evidence="1">
    <location>
        <begin position="1"/>
        <end position="20"/>
    </location>
</feature>
<proteinExistence type="predicted"/>
<protein>
    <submittedName>
        <fullName evidence="2">Uncharacterized protein</fullName>
    </submittedName>
</protein>
<comment type="caution">
    <text evidence="2">The sequence shown here is derived from an EMBL/GenBank/DDBJ whole genome shotgun (WGS) entry which is preliminary data.</text>
</comment>
<dbReference type="EMBL" id="SRLO01000738">
    <property type="protein sequence ID" value="TNN47544.1"/>
    <property type="molecule type" value="Genomic_DNA"/>
</dbReference>
<feature type="compositionally biased region" description="Polar residues" evidence="1">
    <location>
        <begin position="1"/>
        <end position="12"/>
    </location>
</feature>
<dbReference type="AlphaFoldDB" id="A0A4Z2G451"/>
<reference evidence="2 3" key="1">
    <citation type="submission" date="2019-03" db="EMBL/GenBank/DDBJ databases">
        <title>First draft genome of Liparis tanakae, snailfish: a comprehensive survey of snailfish specific genes.</title>
        <authorList>
            <person name="Kim W."/>
            <person name="Song I."/>
            <person name="Jeong J.-H."/>
            <person name="Kim D."/>
            <person name="Kim S."/>
            <person name="Ryu S."/>
            <person name="Song J.Y."/>
            <person name="Lee S.K."/>
        </authorList>
    </citation>
    <scope>NUCLEOTIDE SEQUENCE [LARGE SCALE GENOMIC DNA]</scope>
    <source>
        <tissue evidence="2">Muscle</tissue>
    </source>
</reference>
<sequence>MYTCSGVTSSQRGPWKPERHTQVCGRLQEPRFWQGGWQSAEERAQMEYRLAGRHRLVRSLLSFKFGG</sequence>
<evidence type="ECO:0000256" key="1">
    <source>
        <dbReference type="SAM" id="MobiDB-lite"/>
    </source>
</evidence>
<organism evidence="2 3">
    <name type="scientific">Liparis tanakae</name>
    <name type="common">Tanaka's snailfish</name>
    <dbReference type="NCBI Taxonomy" id="230148"/>
    <lineage>
        <taxon>Eukaryota</taxon>
        <taxon>Metazoa</taxon>
        <taxon>Chordata</taxon>
        <taxon>Craniata</taxon>
        <taxon>Vertebrata</taxon>
        <taxon>Euteleostomi</taxon>
        <taxon>Actinopterygii</taxon>
        <taxon>Neopterygii</taxon>
        <taxon>Teleostei</taxon>
        <taxon>Neoteleostei</taxon>
        <taxon>Acanthomorphata</taxon>
        <taxon>Eupercaria</taxon>
        <taxon>Perciformes</taxon>
        <taxon>Cottioidei</taxon>
        <taxon>Cottales</taxon>
        <taxon>Liparidae</taxon>
        <taxon>Liparis</taxon>
    </lineage>
</organism>
<dbReference type="Proteomes" id="UP000314294">
    <property type="component" value="Unassembled WGS sequence"/>
</dbReference>
<accession>A0A4Z2G451</accession>
<gene>
    <name evidence="2" type="ORF">EYF80_042265</name>
</gene>
<evidence type="ECO:0000313" key="2">
    <source>
        <dbReference type="EMBL" id="TNN47544.1"/>
    </source>
</evidence>
<name>A0A4Z2G451_9TELE</name>
<keyword evidence="3" id="KW-1185">Reference proteome</keyword>
<evidence type="ECO:0000313" key="3">
    <source>
        <dbReference type="Proteomes" id="UP000314294"/>
    </source>
</evidence>